<keyword evidence="3" id="KW-1003">Cell membrane</keyword>
<dbReference type="PANTHER" id="PTHR23513">
    <property type="entry name" value="INTEGRAL MEMBRANE EFFLUX PROTEIN-RELATED"/>
    <property type="match status" value="1"/>
</dbReference>
<feature type="transmembrane region" description="Helical" evidence="7">
    <location>
        <begin position="28"/>
        <end position="53"/>
    </location>
</feature>
<feature type="transmembrane region" description="Helical" evidence="7">
    <location>
        <begin position="181"/>
        <end position="202"/>
    </location>
</feature>
<name>A0ABV6M0Z9_9ACTN</name>
<feature type="transmembrane region" description="Helical" evidence="7">
    <location>
        <begin position="318"/>
        <end position="341"/>
    </location>
</feature>
<evidence type="ECO:0000313" key="9">
    <source>
        <dbReference type="EMBL" id="MFC0528353.1"/>
    </source>
</evidence>
<proteinExistence type="predicted"/>
<feature type="transmembrane region" description="Helical" evidence="7">
    <location>
        <begin position="261"/>
        <end position="287"/>
    </location>
</feature>
<keyword evidence="4 7" id="KW-0812">Transmembrane</keyword>
<keyword evidence="10" id="KW-1185">Reference proteome</keyword>
<feature type="transmembrane region" description="Helical" evidence="7">
    <location>
        <begin position="382"/>
        <end position="404"/>
    </location>
</feature>
<feature type="transmembrane region" description="Helical" evidence="7">
    <location>
        <begin position="353"/>
        <end position="376"/>
    </location>
</feature>
<dbReference type="CDD" id="cd06173">
    <property type="entry name" value="MFS_MefA_like"/>
    <property type="match status" value="1"/>
</dbReference>
<evidence type="ECO:0000256" key="3">
    <source>
        <dbReference type="ARBA" id="ARBA00022475"/>
    </source>
</evidence>
<evidence type="ECO:0000256" key="7">
    <source>
        <dbReference type="SAM" id="Phobius"/>
    </source>
</evidence>
<feature type="domain" description="Major facilitator superfamily (MFS) profile" evidence="8">
    <location>
        <begin position="227"/>
        <end position="421"/>
    </location>
</feature>
<evidence type="ECO:0000256" key="1">
    <source>
        <dbReference type="ARBA" id="ARBA00004651"/>
    </source>
</evidence>
<evidence type="ECO:0000313" key="10">
    <source>
        <dbReference type="Proteomes" id="UP001589867"/>
    </source>
</evidence>
<gene>
    <name evidence="9" type="ORF">ACFFIA_11845</name>
</gene>
<dbReference type="Gene3D" id="1.20.1250.20">
    <property type="entry name" value="MFS general substrate transporter like domains"/>
    <property type="match status" value="1"/>
</dbReference>
<evidence type="ECO:0000256" key="2">
    <source>
        <dbReference type="ARBA" id="ARBA00022448"/>
    </source>
</evidence>
<comment type="subcellular location">
    <subcellularLocation>
        <location evidence="1">Cell membrane</location>
        <topology evidence="1">Multi-pass membrane protein</topology>
    </subcellularLocation>
</comment>
<reference evidence="9 10" key="1">
    <citation type="submission" date="2024-09" db="EMBL/GenBank/DDBJ databases">
        <authorList>
            <person name="Sun Q."/>
            <person name="Mori K."/>
        </authorList>
    </citation>
    <scope>NUCLEOTIDE SEQUENCE [LARGE SCALE GENOMIC DNA]</scope>
    <source>
        <strain evidence="9 10">TBRC 3947</strain>
    </source>
</reference>
<dbReference type="EMBL" id="JBHLUH010000013">
    <property type="protein sequence ID" value="MFC0528353.1"/>
    <property type="molecule type" value="Genomic_DNA"/>
</dbReference>
<comment type="caution">
    <text evidence="9">The sequence shown here is derived from an EMBL/GenBank/DDBJ whole genome shotgun (WGS) entry which is preliminary data.</text>
</comment>
<dbReference type="SUPFAM" id="SSF103473">
    <property type="entry name" value="MFS general substrate transporter"/>
    <property type="match status" value="1"/>
</dbReference>
<keyword evidence="5 7" id="KW-1133">Transmembrane helix</keyword>
<evidence type="ECO:0000256" key="4">
    <source>
        <dbReference type="ARBA" id="ARBA00022692"/>
    </source>
</evidence>
<dbReference type="PROSITE" id="PS50850">
    <property type="entry name" value="MFS"/>
    <property type="match status" value="1"/>
</dbReference>
<dbReference type="Proteomes" id="UP001589867">
    <property type="component" value="Unassembled WGS sequence"/>
</dbReference>
<dbReference type="PANTHER" id="PTHR23513:SF6">
    <property type="entry name" value="MAJOR FACILITATOR SUPERFAMILY ASSOCIATED DOMAIN-CONTAINING PROTEIN"/>
    <property type="match status" value="1"/>
</dbReference>
<evidence type="ECO:0000256" key="5">
    <source>
        <dbReference type="ARBA" id="ARBA00022989"/>
    </source>
</evidence>
<dbReference type="InterPro" id="IPR036259">
    <property type="entry name" value="MFS_trans_sf"/>
</dbReference>
<dbReference type="InterPro" id="IPR020846">
    <property type="entry name" value="MFS_dom"/>
</dbReference>
<keyword evidence="2" id="KW-0813">Transport</keyword>
<keyword evidence="6 7" id="KW-0472">Membrane</keyword>
<sequence>MLGRTMTLAEAAPKTEEVPLRRNRNFQFLWAGSALSILAERFSAMAFTLVVIWSGGSKVSAGLVAFAALLPMLLVQLPAGVLVDRWNRRRVMLVCVAGRLVGIASVTAAVAADRVWIPHLAVVAFAQGSMTVFYQLAERATVRSVVPGSQLPAAMAQNEARGRGANFVGHPTGGVLFGLTAYAPFLTSTVFYLASLVAMLRLRTPAQAPGKRKGSGVGAGLRWVWQRRYFRTALLLIAGSNLLFQGMILTLQVVIKEQDRSSAIVGLIMAAGSVGGLVGAVVGGWWVRRMAMRHIMVVAHLAWALVMPALIFTSQPVAFGGLFFTTSLIGAATTVAGMVYQLRITPDNMQGRVGSVVLLLTSGASSMGALGTGFLLEAVSTRQAFTVMAAVMGLLAVVTALTFLGRKAAEDEKATDGMGNL</sequence>
<accession>A0ABV6M0Z9</accession>
<dbReference type="InterPro" id="IPR010290">
    <property type="entry name" value="TM_effector"/>
</dbReference>
<protein>
    <submittedName>
        <fullName evidence="9">MFS transporter</fullName>
    </submittedName>
</protein>
<feature type="transmembrane region" description="Helical" evidence="7">
    <location>
        <begin position="294"/>
        <end position="312"/>
    </location>
</feature>
<feature type="transmembrane region" description="Helical" evidence="7">
    <location>
        <begin position="232"/>
        <end position="255"/>
    </location>
</feature>
<feature type="transmembrane region" description="Helical" evidence="7">
    <location>
        <begin position="59"/>
        <end position="79"/>
    </location>
</feature>
<evidence type="ECO:0000256" key="6">
    <source>
        <dbReference type="ARBA" id="ARBA00023136"/>
    </source>
</evidence>
<dbReference type="RefSeq" id="WP_377249794.1">
    <property type="nucleotide sequence ID" value="NZ_JBHLUH010000013.1"/>
</dbReference>
<feature type="transmembrane region" description="Helical" evidence="7">
    <location>
        <begin position="91"/>
        <end position="112"/>
    </location>
</feature>
<dbReference type="Pfam" id="PF05977">
    <property type="entry name" value="MFS_3"/>
    <property type="match status" value="1"/>
</dbReference>
<evidence type="ECO:0000259" key="8">
    <source>
        <dbReference type="PROSITE" id="PS50850"/>
    </source>
</evidence>
<organism evidence="9 10">
    <name type="scientific">Phytohabitans kaempferiae</name>
    <dbReference type="NCBI Taxonomy" id="1620943"/>
    <lineage>
        <taxon>Bacteria</taxon>
        <taxon>Bacillati</taxon>
        <taxon>Actinomycetota</taxon>
        <taxon>Actinomycetes</taxon>
        <taxon>Micromonosporales</taxon>
        <taxon>Micromonosporaceae</taxon>
    </lineage>
</organism>